<evidence type="ECO:0000256" key="2">
    <source>
        <dbReference type="ARBA" id="ARBA00022692"/>
    </source>
</evidence>
<evidence type="ECO:0000313" key="9">
    <source>
        <dbReference type="Proteomes" id="UP000242188"/>
    </source>
</evidence>
<gene>
    <name evidence="8" type="ORF">KP79_PYT15225</name>
</gene>
<comment type="subcellular location">
    <subcellularLocation>
        <location evidence="1">Membrane</location>
    </subcellularLocation>
</comment>
<dbReference type="InterPro" id="IPR052954">
    <property type="entry name" value="GPCR-Ligand_Int"/>
</dbReference>
<feature type="transmembrane region" description="Helical" evidence="6">
    <location>
        <begin position="236"/>
        <end position="258"/>
    </location>
</feature>
<keyword evidence="3 6" id="KW-1133">Transmembrane helix</keyword>
<evidence type="ECO:0000259" key="7">
    <source>
        <dbReference type="PROSITE" id="PS50262"/>
    </source>
</evidence>
<dbReference type="GO" id="GO:0004930">
    <property type="term" value="F:G protein-coupled receptor activity"/>
    <property type="evidence" value="ECO:0007669"/>
    <property type="project" value="InterPro"/>
</dbReference>
<sequence>MTDGYTAASYLAKGVPPFMIVFGTFGNILSIFILTRKNIRQSTCTVYLVVLACSDLVVLYTGLLRTWISATFQNDIRTHTSGLCKVHTWLVYVSLDFSAWILVAVTAERVALVWFPHKAKAKCTKKSAAFVITPIFVCLMLINSHILYGMDRVVKVDGNSTSILCDFVTENYRYFFDELWPWVDLTIFCGLPFCFLVAGNVLIITKVFASQRAARRQVVPHDPNSRAQRSQMSSMSIMLICLNCVFMLCTTPVSIYLIGYIHWYRGASESIKATLSLFWTLVNVLMYANNTFNFLLYCMSGSRFRAEVKLVFSNVFGLHNRSNRKQNTIQRKIGDVDRARTTTVPLEEQGRNTGRSKDNNNFLSVVSQPKNTDCDSRTHSQIISTNV</sequence>
<dbReference type="AlphaFoldDB" id="A0A210QZM9"/>
<evidence type="ECO:0000313" key="8">
    <source>
        <dbReference type="EMBL" id="OWF54091.1"/>
    </source>
</evidence>
<accession>A0A210QZM9</accession>
<comment type="caution">
    <text evidence="8">The sequence shown here is derived from an EMBL/GenBank/DDBJ whole genome shotgun (WGS) entry which is preliminary data.</text>
</comment>
<proteinExistence type="predicted"/>
<dbReference type="PANTHER" id="PTHR46641:SF25">
    <property type="entry name" value="CNMAMIDE RECEPTOR-RELATED"/>
    <property type="match status" value="1"/>
</dbReference>
<feature type="transmembrane region" description="Helical" evidence="6">
    <location>
        <begin position="46"/>
        <end position="68"/>
    </location>
</feature>
<feature type="transmembrane region" description="Helical" evidence="6">
    <location>
        <begin position="127"/>
        <end position="148"/>
    </location>
</feature>
<dbReference type="GO" id="GO:0016020">
    <property type="term" value="C:membrane"/>
    <property type="evidence" value="ECO:0007669"/>
    <property type="project" value="UniProtKB-SubCell"/>
</dbReference>
<dbReference type="InterPro" id="IPR017452">
    <property type="entry name" value="GPCR_Rhodpsn_7TM"/>
</dbReference>
<dbReference type="STRING" id="6573.A0A210QZM9"/>
<feature type="transmembrane region" description="Helical" evidence="6">
    <location>
        <begin position="185"/>
        <end position="209"/>
    </location>
</feature>
<feature type="region of interest" description="Disordered" evidence="5">
    <location>
        <begin position="340"/>
        <end position="362"/>
    </location>
</feature>
<dbReference type="Pfam" id="PF00001">
    <property type="entry name" value="7tm_1"/>
    <property type="match status" value="1"/>
</dbReference>
<feature type="transmembrane region" description="Helical" evidence="6">
    <location>
        <begin position="278"/>
        <end position="299"/>
    </location>
</feature>
<dbReference type="InterPro" id="IPR000276">
    <property type="entry name" value="GPCR_Rhodpsn"/>
</dbReference>
<protein>
    <submittedName>
        <fullName evidence="8">Orexin receptor type 2</fullName>
    </submittedName>
</protein>
<evidence type="ECO:0000256" key="1">
    <source>
        <dbReference type="ARBA" id="ARBA00004370"/>
    </source>
</evidence>
<keyword evidence="9" id="KW-1185">Reference proteome</keyword>
<keyword evidence="2 6" id="KW-0812">Transmembrane</keyword>
<feature type="region of interest" description="Disordered" evidence="5">
    <location>
        <begin position="368"/>
        <end position="387"/>
    </location>
</feature>
<dbReference type="CDD" id="cd14978">
    <property type="entry name" value="7tmA_FMRFamide_R-like"/>
    <property type="match status" value="1"/>
</dbReference>
<dbReference type="SUPFAM" id="SSF81321">
    <property type="entry name" value="Family A G protein-coupled receptor-like"/>
    <property type="match status" value="1"/>
</dbReference>
<name>A0A210QZM9_MIZYE</name>
<dbReference type="OrthoDB" id="9990906at2759"/>
<feature type="transmembrane region" description="Helical" evidence="6">
    <location>
        <begin position="15"/>
        <end position="34"/>
    </location>
</feature>
<organism evidence="8 9">
    <name type="scientific">Mizuhopecten yessoensis</name>
    <name type="common">Japanese scallop</name>
    <name type="synonym">Patinopecten yessoensis</name>
    <dbReference type="NCBI Taxonomy" id="6573"/>
    <lineage>
        <taxon>Eukaryota</taxon>
        <taxon>Metazoa</taxon>
        <taxon>Spiralia</taxon>
        <taxon>Lophotrochozoa</taxon>
        <taxon>Mollusca</taxon>
        <taxon>Bivalvia</taxon>
        <taxon>Autobranchia</taxon>
        <taxon>Pteriomorphia</taxon>
        <taxon>Pectinida</taxon>
        <taxon>Pectinoidea</taxon>
        <taxon>Pectinidae</taxon>
        <taxon>Mizuhopecten</taxon>
    </lineage>
</organism>
<keyword evidence="8" id="KW-0675">Receptor</keyword>
<dbReference type="Gene3D" id="1.20.1070.10">
    <property type="entry name" value="Rhodopsin 7-helix transmembrane proteins"/>
    <property type="match status" value="1"/>
</dbReference>
<feature type="domain" description="G-protein coupled receptors family 1 profile" evidence="7">
    <location>
        <begin position="26"/>
        <end position="297"/>
    </location>
</feature>
<reference evidence="8 9" key="1">
    <citation type="journal article" date="2017" name="Nat. Ecol. Evol.">
        <title>Scallop genome provides insights into evolution of bilaterian karyotype and development.</title>
        <authorList>
            <person name="Wang S."/>
            <person name="Zhang J."/>
            <person name="Jiao W."/>
            <person name="Li J."/>
            <person name="Xun X."/>
            <person name="Sun Y."/>
            <person name="Guo X."/>
            <person name="Huan P."/>
            <person name="Dong B."/>
            <person name="Zhang L."/>
            <person name="Hu X."/>
            <person name="Sun X."/>
            <person name="Wang J."/>
            <person name="Zhao C."/>
            <person name="Wang Y."/>
            <person name="Wang D."/>
            <person name="Huang X."/>
            <person name="Wang R."/>
            <person name="Lv J."/>
            <person name="Li Y."/>
            <person name="Zhang Z."/>
            <person name="Liu B."/>
            <person name="Lu W."/>
            <person name="Hui Y."/>
            <person name="Liang J."/>
            <person name="Zhou Z."/>
            <person name="Hou R."/>
            <person name="Li X."/>
            <person name="Liu Y."/>
            <person name="Li H."/>
            <person name="Ning X."/>
            <person name="Lin Y."/>
            <person name="Zhao L."/>
            <person name="Xing Q."/>
            <person name="Dou J."/>
            <person name="Li Y."/>
            <person name="Mao J."/>
            <person name="Guo H."/>
            <person name="Dou H."/>
            <person name="Li T."/>
            <person name="Mu C."/>
            <person name="Jiang W."/>
            <person name="Fu Q."/>
            <person name="Fu X."/>
            <person name="Miao Y."/>
            <person name="Liu J."/>
            <person name="Yu Q."/>
            <person name="Li R."/>
            <person name="Liao H."/>
            <person name="Li X."/>
            <person name="Kong Y."/>
            <person name="Jiang Z."/>
            <person name="Chourrout D."/>
            <person name="Li R."/>
            <person name="Bao Z."/>
        </authorList>
    </citation>
    <scope>NUCLEOTIDE SEQUENCE [LARGE SCALE GENOMIC DNA]</scope>
    <source>
        <strain evidence="8 9">PY_sf001</strain>
    </source>
</reference>
<dbReference type="PROSITE" id="PS50262">
    <property type="entry name" value="G_PROTEIN_RECEP_F1_2"/>
    <property type="match status" value="1"/>
</dbReference>
<evidence type="ECO:0000256" key="4">
    <source>
        <dbReference type="ARBA" id="ARBA00023136"/>
    </source>
</evidence>
<dbReference type="PANTHER" id="PTHR46641">
    <property type="entry name" value="FMRFAMIDE RECEPTOR-RELATED"/>
    <property type="match status" value="1"/>
</dbReference>
<dbReference type="EMBL" id="NEDP02001165">
    <property type="protein sequence ID" value="OWF54091.1"/>
    <property type="molecule type" value="Genomic_DNA"/>
</dbReference>
<dbReference type="Proteomes" id="UP000242188">
    <property type="component" value="Unassembled WGS sequence"/>
</dbReference>
<keyword evidence="4 6" id="KW-0472">Membrane</keyword>
<dbReference type="PRINTS" id="PR00237">
    <property type="entry name" value="GPCRRHODOPSN"/>
</dbReference>
<evidence type="ECO:0000256" key="6">
    <source>
        <dbReference type="SAM" id="Phobius"/>
    </source>
</evidence>
<evidence type="ECO:0000256" key="5">
    <source>
        <dbReference type="SAM" id="MobiDB-lite"/>
    </source>
</evidence>
<evidence type="ECO:0000256" key="3">
    <source>
        <dbReference type="ARBA" id="ARBA00022989"/>
    </source>
</evidence>